<dbReference type="RefSeq" id="WP_344808481.1">
    <property type="nucleotide sequence ID" value="NZ_BAABBO010000016.1"/>
</dbReference>
<keyword evidence="1" id="KW-0732">Signal</keyword>
<dbReference type="InterPro" id="IPR009998">
    <property type="entry name" value="YfaZ"/>
</dbReference>
<organism evidence="2 3">
    <name type="scientific">Allohahella marinimesophila</name>
    <dbReference type="NCBI Taxonomy" id="1054972"/>
    <lineage>
        <taxon>Bacteria</taxon>
        <taxon>Pseudomonadati</taxon>
        <taxon>Pseudomonadota</taxon>
        <taxon>Gammaproteobacteria</taxon>
        <taxon>Oceanospirillales</taxon>
        <taxon>Hahellaceae</taxon>
        <taxon>Allohahella</taxon>
    </lineage>
</organism>
<accession>A0ABP7PYC5</accession>
<proteinExistence type="predicted"/>
<protein>
    <recommendedName>
        <fullName evidence="4">YfaZ</fullName>
    </recommendedName>
</protein>
<sequence length="202" mass="21730">MLNNPNFQIPLTTSKWRSGAAALSAAVLGMSAFVPAQASELDIALSEDSVAVDLRFLNEERSLRSSAGIVYREGGSRVFDLELLALGQTAIGNLPTTVGIGGQLDLFNGDDLEGGALPIGGFVQFNIPQVPGLGYTAAAFVAPSITAFGDADRFWRFDTKVTYRIIRAADVYLGYRHLHAKAEEGSDVSLEESFHLGFRLQF</sequence>
<dbReference type="Pfam" id="PF07437">
    <property type="entry name" value="YfaZ"/>
    <property type="match status" value="1"/>
</dbReference>
<dbReference type="Proteomes" id="UP001501337">
    <property type="component" value="Unassembled WGS sequence"/>
</dbReference>
<reference evidence="3" key="1">
    <citation type="journal article" date="2019" name="Int. J. Syst. Evol. Microbiol.">
        <title>The Global Catalogue of Microorganisms (GCM) 10K type strain sequencing project: providing services to taxonomists for standard genome sequencing and annotation.</title>
        <authorList>
            <consortium name="The Broad Institute Genomics Platform"/>
            <consortium name="The Broad Institute Genome Sequencing Center for Infectious Disease"/>
            <person name="Wu L."/>
            <person name="Ma J."/>
        </authorList>
    </citation>
    <scope>NUCLEOTIDE SEQUENCE [LARGE SCALE GENOMIC DNA]</scope>
    <source>
        <strain evidence="3">JCM 17555</strain>
    </source>
</reference>
<gene>
    <name evidence="2" type="ORF">GCM10022278_33310</name>
</gene>
<name>A0ABP7PYC5_9GAMM</name>
<feature type="signal peptide" evidence="1">
    <location>
        <begin position="1"/>
        <end position="38"/>
    </location>
</feature>
<dbReference type="EMBL" id="BAABBO010000016">
    <property type="protein sequence ID" value="GAA3973464.1"/>
    <property type="molecule type" value="Genomic_DNA"/>
</dbReference>
<evidence type="ECO:0000256" key="1">
    <source>
        <dbReference type="SAM" id="SignalP"/>
    </source>
</evidence>
<evidence type="ECO:0008006" key="4">
    <source>
        <dbReference type="Google" id="ProtNLM"/>
    </source>
</evidence>
<evidence type="ECO:0000313" key="2">
    <source>
        <dbReference type="EMBL" id="GAA3973464.1"/>
    </source>
</evidence>
<feature type="chain" id="PRO_5045988640" description="YfaZ" evidence="1">
    <location>
        <begin position="39"/>
        <end position="202"/>
    </location>
</feature>
<comment type="caution">
    <text evidence="2">The sequence shown here is derived from an EMBL/GenBank/DDBJ whole genome shotgun (WGS) entry which is preliminary data.</text>
</comment>
<evidence type="ECO:0000313" key="3">
    <source>
        <dbReference type="Proteomes" id="UP001501337"/>
    </source>
</evidence>
<keyword evidence="3" id="KW-1185">Reference proteome</keyword>